<keyword evidence="6" id="KW-0812">Transmembrane</keyword>
<gene>
    <name evidence="7" type="ORF">PGLA1383_LOCUS42454</name>
</gene>
<keyword evidence="2 4" id="KW-0689">Ribosomal protein</keyword>
<dbReference type="InterPro" id="IPR018260">
    <property type="entry name" value="Ribosomal_uL22_CS"/>
</dbReference>
<feature type="transmembrane region" description="Helical" evidence="6">
    <location>
        <begin position="455"/>
        <end position="478"/>
    </location>
</feature>
<keyword evidence="6" id="KW-1133">Transmembrane helix</keyword>
<evidence type="ECO:0000256" key="3">
    <source>
        <dbReference type="ARBA" id="ARBA00023274"/>
    </source>
</evidence>
<dbReference type="InterPro" id="IPR001063">
    <property type="entry name" value="Ribosomal_uL22"/>
</dbReference>
<dbReference type="Proteomes" id="UP000654075">
    <property type="component" value="Unassembled WGS sequence"/>
</dbReference>
<proteinExistence type="inferred from homology"/>
<evidence type="ECO:0000256" key="2">
    <source>
        <dbReference type="ARBA" id="ARBA00022980"/>
    </source>
</evidence>
<organism evidence="7 8">
    <name type="scientific">Polarella glacialis</name>
    <name type="common">Dinoflagellate</name>
    <dbReference type="NCBI Taxonomy" id="89957"/>
    <lineage>
        <taxon>Eukaryota</taxon>
        <taxon>Sar</taxon>
        <taxon>Alveolata</taxon>
        <taxon>Dinophyceae</taxon>
        <taxon>Suessiales</taxon>
        <taxon>Suessiaceae</taxon>
        <taxon>Polarella</taxon>
    </lineage>
</organism>
<dbReference type="GO" id="GO:0022625">
    <property type="term" value="C:cytosolic large ribosomal subunit"/>
    <property type="evidence" value="ECO:0007669"/>
    <property type="project" value="TreeGrafter"/>
</dbReference>
<dbReference type="InterPro" id="IPR005721">
    <property type="entry name" value="Ribosomal_uL22_euk/arc"/>
</dbReference>
<name>A0A813GJJ0_POLGL</name>
<accession>A0A813GJJ0</accession>
<keyword evidence="3 4" id="KW-0687">Ribonucleoprotein</keyword>
<comment type="caution">
    <text evidence="7">The sequence shown here is derived from an EMBL/GenBank/DDBJ whole genome shotgun (WGS) entry which is preliminary data.</text>
</comment>
<reference evidence="7" key="1">
    <citation type="submission" date="2021-02" db="EMBL/GenBank/DDBJ databases">
        <authorList>
            <person name="Dougan E. K."/>
            <person name="Rhodes N."/>
            <person name="Thang M."/>
            <person name="Chan C."/>
        </authorList>
    </citation>
    <scope>NUCLEOTIDE SEQUENCE</scope>
</reference>
<dbReference type="PROSITE" id="PS00464">
    <property type="entry name" value="RIBOSOMAL_L22"/>
    <property type="match status" value="1"/>
</dbReference>
<evidence type="ECO:0000256" key="4">
    <source>
        <dbReference type="RuleBase" id="RU004005"/>
    </source>
</evidence>
<evidence type="ECO:0000256" key="1">
    <source>
        <dbReference type="ARBA" id="ARBA00009451"/>
    </source>
</evidence>
<evidence type="ECO:0000256" key="6">
    <source>
        <dbReference type="SAM" id="Phobius"/>
    </source>
</evidence>
<dbReference type="PANTHER" id="PTHR11593">
    <property type="entry name" value="60S RIBOSOMAL PROTEIN L17"/>
    <property type="match status" value="1"/>
</dbReference>
<sequence>MVKLSREASNPSKACKAQGVDLRVHYKNTYETAQAIKGMSLQVARKYLQDVCEKKRCIPFRKYTGCIGRTPQAKEFKMSQGRWPVKSCKVILGLLQNAESNAEFKNLDSENLYIQHIQVNVAQCGRRRTYRAHGRIGPYMNVPCHVEMILAEKDEAVEKPEEEVKPKKFTRKQLAMRSFASRSEGPFGEELAASEVRFICCARSAPGLQSETDLKSIAEQNPKSLAASQSVPEELSHPTSSRAIVLSNDNAWSERLTSTSRFHLWEIASSVGIAPCQFLYVLCHVVLISAVGVLLDGFLRTLLCAPACACFAQSLRNDLLEGLERDFTSQCAETGISLAVEARKSCCLFVSPVSSVSRSGPGHLKSELRKVLTPPSPQEKFQTLRRSWGHVGSCSYAEDVYSRVSPLSDPWISANEGKREERGSELFTNSSGSAKKRMAFARDHGTCCIVLPLKLGVGMIAMLVSVDSVICVLALFTGDIRFQANGYNLYFYKLPAVFGACGLAFGFVGFLGIYDDKPSWVRVFSTYLFVKVACVAAAALADLSTLQKCDSWLTSAEHGLSENLQLTKLAQAGVCPWARLSYSVGASIIVFFWAYCFFHVYTYMSHLELNPPYAIDFGDEKYHTAGRWRFFQVKDPRGQSARESDPLADDEEEAGAKYGSTEEKMAAAGLPLRYGPDGFTHSDRGAEMART</sequence>
<evidence type="ECO:0000313" key="8">
    <source>
        <dbReference type="Proteomes" id="UP000654075"/>
    </source>
</evidence>
<dbReference type="Gene3D" id="3.90.470.10">
    <property type="entry name" value="Ribosomal protein L22/L17"/>
    <property type="match status" value="1"/>
</dbReference>
<evidence type="ECO:0000313" key="7">
    <source>
        <dbReference type="EMBL" id="CAE8625458.1"/>
    </source>
</evidence>
<dbReference type="InterPro" id="IPR036394">
    <property type="entry name" value="Ribosomal_uL22_sf"/>
</dbReference>
<evidence type="ECO:0008006" key="9">
    <source>
        <dbReference type="Google" id="ProtNLM"/>
    </source>
</evidence>
<feature type="compositionally biased region" description="Basic and acidic residues" evidence="5">
    <location>
        <begin position="680"/>
        <end position="691"/>
    </location>
</feature>
<feature type="compositionally biased region" description="Basic and acidic residues" evidence="5">
    <location>
        <begin position="636"/>
        <end position="645"/>
    </location>
</feature>
<dbReference type="GO" id="GO:0002181">
    <property type="term" value="P:cytoplasmic translation"/>
    <property type="evidence" value="ECO:0007669"/>
    <property type="project" value="TreeGrafter"/>
</dbReference>
<dbReference type="NCBIfam" id="TIGR01038">
    <property type="entry name" value="uL22_arch_euk"/>
    <property type="match status" value="1"/>
</dbReference>
<feature type="transmembrane region" description="Helical" evidence="6">
    <location>
        <begin position="520"/>
        <end position="541"/>
    </location>
</feature>
<feature type="region of interest" description="Disordered" evidence="5">
    <location>
        <begin position="636"/>
        <end position="691"/>
    </location>
</feature>
<dbReference type="AlphaFoldDB" id="A0A813GJJ0"/>
<dbReference type="EMBL" id="CAJNNV010028682">
    <property type="protein sequence ID" value="CAE8625458.1"/>
    <property type="molecule type" value="Genomic_DNA"/>
</dbReference>
<feature type="transmembrane region" description="Helical" evidence="6">
    <location>
        <begin position="580"/>
        <end position="601"/>
    </location>
</feature>
<keyword evidence="6" id="KW-0472">Membrane</keyword>
<dbReference type="GO" id="GO:0003735">
    <property type="term" value="F:structural constituent of ribosome"/>
    <property type="evidence" value="ECO:0007669"/>
    <property type="project" value="InterPro"/>
</dbReference>
<dbReference type="SUPFAM" id="SSF54843">
    <property type="entry name" value="Ribosomal protein L22"/>
    <property type="match status" value="1"/>
</dbReference>
<dbReference type="PANTHER" id="PTHR11593:SF10">
    <property type="entry name" value="60S RIBOSOMAL PROTEIN L17"/>
    <property type="match status" value="1"/>
</dbReference>
<feature type="transmembrane region" description="Helical" evidence="6">
    <location>
        <begin position="490"/>
        <end position="514"/>
    </location>
</feature>
<comment type="similarity">
    <text evidence="1 4">Belongs to the universal ribosomal protein uL22 family.</text>
</comment>
<keyword evidence="8" id="KW-1185">Reference proteome</keyword>
<dbReference type="CDD" id="cd00336">
    <property type="entry name" value="Ribosomal_L22"/>
    <property type="match status" value="1"/>
</dbReference>
<dbReference type="OrthoDB" id="10254664at2759"/>
<protein>
    <recommendedName>
        <fullName evidence="9">60S ribosomal protein L17</fullName>
    </recommendedName>
</protein>
<evidence type="ECO:0000256" key="5">
    <source>
        <dbReference type="SAM" id="MobiDB-lite"/>
    </source>
</evidence>
<dbReference type="Pfam" id="PF00237">
    <property type="entry name" value="Ribosomal_L22"/>
    <property type="match status" value="1"/>
</dbReference>